<keyword evidence="1" id="KW-0472">Membrane</keyword>
<dbReference type="EMBL" id="CP157483">
    <property type="protein sequence ID" value="XBO42620.1"/>
    <property type="molecule type" value="Genomic_DNA"/>
</dbReference>
<organism evidence="2">
    <name type="scientific">Pedococcus sp. KACC 23699</name>
    <dbReference type="NCBI Taxonomy" id="3149228"/>
    <lineage>
        <taxon>Bacteria</taxon>
        <taxon>Bacillati</taxon>
        <taxon>Actinomycetota</taxon>
        <taxon>Actinomycetes</taxon>
        <taxon>Micrococcales</taxon>
        <taxon>Intrasporangiaceae</taxon>
        <taxon>Pedococcus</taxon>
    </lineage>
</organism>
<dbReference type="Pfam" id="PF13398">
    <property type="entry name" value="Peptidase_M50B"/>
    <property type="match status" value="1"/>
</dbReference>
<keyword evidence="1" id="KW-0812">Transmembrane</keyword>
<name>A0AAU7JR22_9MICO</name>
<accession>A0AAU7JR22</accession>
<dbReference type="RefSeq" id="WP_406830040.1">
    <property type="nucleotide sequence ID" value="NZ_CP157483.1"/>
</dbReference>
<feature type="transmembrane region" description="Helical" evidence="1">
    <location>
        <begin position="218"/>
        <end position="236"/>
    </location>
</feature>
<evidence type="ECO:0000313" key="2">
    <source>
        <dbReference type="EMBL" id="XBO42620.1"/>
    </source>
</evidence>
<dbReference type="AlphaFoldDB" id="A0AAU7JR22"/>
<evidence type="ECO:0000256" key="1">
    <source>
        <dbReference type="SAM" id="Phobius"/>
    </source>
</evidence>
<dbReference type="InterPro" id="IPR049500">
    <property type="entry name" value="Peptidase_M50B-like"/>
</dbReference>
<proteinExistence type="predicted"/>
<protein>
    <submittedName>
        <fullName evidence="2">M50 family metallopeptidase</fullName>
    </submittedName>
</protein>
<reference evidence="2" key="1">
    <citation type="submission" date="2024-05" db="EMBL/GenBank/DDBJ databases">
        <authorList>
            <person name="Kim S."/>
            <person name="Heo J."/>
            <person name="Choi H."/>
            <person name="Choi Y."/>
            <person name="Kwon S.-W."/>
            <person name="Kim Y."/>
        </authorList>
    </citation>
    <scope>NUCLEOTIDE SEQUENCE</scope>
    <source>
        <strain evidence="2">KACC 23699</strain>
    </source>
</reference>
<feature type="transmembrane region" description="Helical" evidence="1">
    <location>
        <begin position="175"/>
        <end position="197"/>
    </location>
</feature>
<keyword evidence="1" id="KW-1133">Transmembrane helix</keyword>
<sequence>MTMLLTSTGGADLWAQVTDRLHADPGSVPHGPGVVVVLAIVVAVVLVPTWWTLARVGVTVVHELGHGIVGTLCGRRFTGLVLRGDMSGHAVTVGRARGPGRILCTWSGYPAPAVVGAFSLHAAGGGWAAPVLAGTSAILLVSLVRVRSLYTAGVMLGLTAVTALLWWWAAPSWQGGVLLGTGAFLLVGAWKHLAAVLSQPGAGSDPAVLATLTPVPRWLWNASFLAVLAASSWWAARGLLGMG</sequence>
<gene>
    <name evidence="2" type="ORF">ABEG17_13705</name>
</gene>
<feature type="transmembrane region" description="Helical" evidence="1">
    <location>
        <begin position="149"/>
        <end position="169"/>
    </location>
</feature>
<feature type="transmembrane region" description="Helical" evidence="1">
    <location>
        <begin position="31"/>
        <end position="53"/>
    </location>
</feature>